<dbReference type="PRINTS" id="PR00377">
    <property type="entry name" value="IMPHPHTASES"/>
</dbReference>
<dbReference type="GO" id="GO:0046872">
    <property type="term" value="F:metal ion binding"/>
    <property type="evidence" value="ECO:0007669"/>
    <property type="project" value="UniProtKB-KW"/>
</dbReference>
<comment type="cofactor">
    <cofactor evidence="2 6 7">
        <name>Mg(2+)</name>
        <dbReference type="ChEBI" id="CHEBI:18420"/>
    </cofactor>
</comment>
<dbReference type="InterPro" id="IPR033942">
    <property type="entry name" value="IMPase"/>
</dbReference>
<organism evidence="8 9">
    <name type="scientific">Desulfosoma caldarium</name>
    <dbReference type="NCBI Taxonomy" id="610254"/>
    <lineage>
        <taxon>Bacteria</taxon>
        <taxon>Pseudomonadati</taxon>
        <taxon>Thermodesulfobacteriota</taxon>
        <taxon>Syntrophobacteria</taxon>
        <taxon>Syntrophobacterales</taxon>
        <taxon>Syntrophobacteraceae</taxon>
        <taxon>Desulfosoma</taxon>
    </lineage>
</organism>
<dbReference type="SUPFAM" id="SSF56655">
    <property type="entry name" value="Carbohydrate phosphatase"/>
    <property type="match status" value="1"/>
</dbReference>
<dbReference type="PANTHER" id="PTHR20854">
    <property type="entry name" value="INOSITOL MONOPHOSPHATASE"/>
    <property type="match status" value="1"/>
</dbReference>
<dbReference type="EC" id="3.1.3.25" evidence="7"/>
<name>A0A3N1UMX8_9BACT</name>
<dbReference type="GO" id="GO:0007165">
    <property type="term" value="P:signal transduction"/>
    <property type="evidence" value="ECO:0007669"/>
    <property type="project" value="TreeGrafter"/>
</dbReference>
<keyword evidence="3 6" id="KW-0479">Metal-binding</keyword>
<reference evidence="8 9" key="1">
    <citation type="submission" date="2018-11" db="EMBL/GenBank/DDBJ databases">
        <title>Genomic Encyclopedia of Type Strains, Phase IV (KMG-IV): sequencing the most valuable type-strain genomes for metagenomic binning, comparative biology and taxonomic classification.</title>
        <authorList>
            <person name="Goeker M."/>
        </authorList>
    </citation>
    <scope>NUCLEOTIDE SEQUENCE [LARGE SCALE GENOMIC DNA]</scope>
    <source>
        <strain evidence="8 9">DSM 22027</strain>
    </source>
</reference>
<protein>
    <recommendedName>
        <fullName evidence="7">Inositol-1-monophosphatase</fullName>
        <ecNumber evidence="7">3.1.3.25</ecNumber>
    </recommendedName>
</protein>
<comment type="caution">
    <text evidence="8">The sequence shown here is derived from an EMBL/GenBank/DDBJ whole genome shotgun (WGS) entry which is preliminary data.</text>
</comment>
<dbReference type="AlphaFoldDB" id="A0A3N1UMX8"/>
<dbReference type="Gene3D" id="3.30.540.10">
    <property type="entry name" value="Fructose-1,6-Bisphosphatase, subunit A, domain 1"/>
    <property type="match status" value="1"/>
</dbReference>
<dbReference type="InterPro" id="IPR022337">
    <property type="entry name" value="Inositol_monophosphatase_SuhB"/>
</dbReference>
<dbReference type="InterPro" id="IPR020583">
    <property type="entry name" value="Inositol_monoP_metal-BS"/>
</dbReference>
<keyword evidence="4 7" id="KW-0378">Hydrolase</keyword>
<dbReference type="Proteomes" id="UP000276223">
    <property type="component" value="Unassembled WGS sequence"/>
</dbReference>
<dbReference type="Pfam" id="PF00459">
    <property type="entry name" value="Inositol_P"/>
    <property type="match status" value="1"/>
</dbReference>
<dbReference type="PANTHER" id="PTHR20854:SF4">
    <property type="entry name" value="INOSITOL-1-MONOPHOSPHATASE-RELATED"/>
    <property type="match status" value="1"/>
</dbReference>
<dbReference type="EMBL" id="RJVA01000013">
    <property type="protein sequence ID" value="ROQ91098.1"/>
    <property type="molecule type" value="Genomic_DNA"/>
</dbReference>
<dbReference type="GO" id="GO:0006020">
    <property type="term" value="P:inositol metabolic process"/>
    <property type="evidence" value="ECO:0007669"/>
    <property type="project" value="TreeGrafter"/>
</dbReference>
<keyword evidence="9" id="KW-1185">Reference proteome</keyword>
<feature type="binding site" evidence="6">
    <location>
        <position position="121"/>
    </location>
    <ligand>
        <name>Mg(2+)</name>
        <dbReference type="ChEBI" id="CHEBI:18420"/>
        <label>1</label>
        <note>catalytic</note>
    </ligand>
</feature>
<evidence type="ECO:0000313" key="9">
    <source>
        <dbReference type="Proteomes" id="UP000276223"/>
    </source>
</evidence>
<dbReference type="Gene3D" id="3.40.190.80">
    <property type="match status" value="1"/>
</dbReference>
<dbReference type="PROSITE" id="PS00629">
    <property type="entry name" value="IMP_1"/>
    <property type="match status" value="1"/>
</dbReference>
<evidence type="ECO:0000256" key="4">
    <source>
        <dbReference type="ARBA" id="ARBA00022801"/>
    </source>
</evidence>
<accession>A0A3N1UMX8</accession>
<dbReference type="FunFam" id="3.30.540.10:FF:000003">
    <property type="entry name" value="Inositol-1-monophosphatase"/>
    <property type="match status" value="1"/>
</dbReference>
<dbReference type="GO" id="GO:0008934">
    <property type="term" value="F:inositol monophosphate 1-phosphatase activity"/>
    <property type="evidence" value="ECO:0007669"/>
    <property type="project" value="InterPro"/>
</dbReference>
<evidence type="ECO:0000256" key="3">
    <source>
        <dbReference type="ARBA" id="ARBA00022723"/>
    </source>
</evidence>
<feature type="binding site" evidence="6">
    <location>
        <position position="122"/>
    </location>
    <ligand>
        <name>Mg(2+)</name>
        <dbReference type="ChEBI" id="CHEBI:18420"/>
        <label>1</label>
        <note>catalytic</note>
    </ligand>
</feature>
<evidence type="ECO:0000256" key="6">
    <source>
        <dbReference type="PIRSR" id="PIRSR600760-2"/>
    </source>
</evidence>
<evidence type="ECO:0000256" key="1">
    <source>
        <dbReference type="ARBA" id="ARBA00001033"/>
    </source>
</evidence>
<comment type="catalytic activity">
    <reaction evidence="1 7">
        <text>a myo-inositol phosphate + H2O = myo-inositol + phosphate</text>
        <dbReference type="Rhea" id="RHEA:24056"/>
        <dbReference type="ChEBI" id="CHEBI:15377"/>
        <dbReference type="ChEBI" id="CHEBI:17268"/>
        <dbReference type="ChEBI" id="CHEBI:43474"/>
        <dbReference type="ChEBI" id="CHEBI:84139"/>
        <dbReference type="EC" id="3.1.3.25"/>
    </reaction>
</comment>
<evidence type="ECO:0000256" key="7">
    <source>
        <dbReference type="RuleBase" id="RU364068"/>
    </source>
</evidence>
<keyword evidence="5 6" id="KW-0460">Magnesium</keyword>
<dbReference type="RefSeq" id="WP_123290820.1">
    <property type="nucleotide sequence ID" value="NZ_RJVA01000013.1"/>
</dbReference>
<evidence type="ECO:0000256" key="5">
    <source>
        <dbReference type="ARBA" id="ARBA00022842"/>
    </source>
</evidence>
<evidence type="ECO:0000313" key="8">
    <source>
        <dbReference type="EMBL" id="ROQ91098.1"/>
    </source>
</evidence>
<dbReference type="InterPro" id="IPR000760">
    <property type="entry name" value="Inositol_monophosphatase-like"/>
</dbReference>
<dbReference type="CDD" id="cd01639">
    <property type="entry name" value="IMPase"/>
    <property type="match status" value="1"/>
</dbReference>
<feature type="binding site" evidence="6">
    <location>
        <position position="103"/>
    </location>
    <ligand>
        <name>Mg(2+)</name>
        <dbReference type="ChEBI" id="CHEBI:18420"/>
        <label>1</label>
        <note>catalytic</note>
    </ligand>
</feature>
<feature type="binding site" evidence="6">
    <location>
        <position position="119"/>
    </location>
    <ligand>
        <name>Mg(2+)</name>
        <dbReference type="ChEBI" id="CHEBI:18420"/>
        <label>1</label>
        <note>catalytic</note>
    </ligand>
</feature>
<sequence length="312" mass="34349">MAIITAQEINADAFKEAMVKNSQQTPSLTSLLPPREAHLARTTARLAIFEAGAYIREKFQSQAALLVESKGSFDYVTEVDRWCEELILHRLRSAFPDHTLMSEERPVENHSPSHVWIVDPLDGTTNFIHGFPMIAISIAFSIQGTVVMGWVYDPLRRELFEAHKGAGAWCNDRPLPPMAPTPLQEALVATGFPFRAKDLLDPYLEVFKAVFSKVSGIRRAGSAALDLAYVAAGRVQGFWETGLKPWDVAAAALLIQETAGVVTDFWGSPAYLENGHIVAGSSMVHRFLMDSVAPLREALSPPSNTAPKRRVP</sequence>
<evidence type="ECO:0000256" key="2">
    <source>
        <dbReference type="ARBA" id="ARBA00001946"/>
    </source>
</evidence>
<gene>
    <name evidence="8" type="ORF">EDC27_2375</name>
</gene>
<comment type="similarity">
    <text evidence="7">Belongs to the inositol monophosphatase superfamily.</text>
</comment>
<dbReference type="OrthoDB" id="9785695at2"/>
<proteinExistence type="inferred from homology"/>
<dbReference type="PRINTS" id="PR01959">
    <property type="entry name" value="SBIMPHPHTASE"/>
</dbReference>
<feature type="binding site" evidence="6">
    <location>
        <position position="247"/>
    </location>
    <ligand>
        <name>Mg(2+)</name>
        <dbReference type="ChEBI" id="CHEBI:18420"/>
        <label>1</label>
        <note>catalytic</note>
    </ligand>
</feature>